<dbReference type="Proteomes" id="UP000319619">
    <property type="component" value="Unassembled WGS sequence"/>
</dbReference>
<evidence type="ECO:0000313" key="5">
    <source>
        <dbReference type="Proteomes" id="UP000319619"/>
    </source>
</evidence>
<dbReference type="PANTHER" id="PTHR42953:SF3">
    <property type="entry name" value="HIGH-AFFINITY ZINC UPTAKE SYSTEM PROTEIN ZNUA"/>
    <property type="match status" value="1"/>
</dbReference>
<dbReference type="SUPFAM" id="SSF53807">
    <property type="entry name" value="Helical backbone' metal receptor"/>
    <property type="match status" value="1"/>
</dbReference>
<keyword evidence="3" id="KW-0732">Signal</keyword>
<dbReference type="PROSITE" id="PS51257">
    <property type="entry name" value="PROKAR_LIPOPROTEIN"/>
    <property type="match status" value="1"/>
</dbReference>
<dbReference type="InterPro" id="IPR050492">
    <property type="entry name" value="Bact_metal-bind_prot9"/>
</dbReference>
<evidence type="ECO:0000256" key="2">
    <source>
        <dbReference type="ARBA" id="ARBA00022448"/>
    </source>
</evidence>
<evidence type="ECO:0000256" key="3">
    <source>
        <dbReference type="ARBA" id="ARBA00022729"/>
    </source>
</evidence>
<accession>A0A532UZL0</accession>
<name>A0A532UZL0_UNCL8</name>
<comment type="caution">
    <text evidence="4">The sequence shown here is derived from an EMBL/GenBank/DDBJ whole genome shotgun (WGS) entry which is preliminary data.</text>
</comment>
<dbReference type="InterPro" id="IPR006127">
    <property type="entry name" value="ZnuA-like"/>
</dbReference>
<dbReference type="AlphaFoldDB" id="A0A532UZL0"/>
<protein>
    <submittedName>
        <fullName evidence="4">Zinc ABC transporter substrate-binding protein</fullName>
    </submittedName>
</protein>
<gene>
    <name evidence="4" type="ORF">CEE37_08310</name>
</gene>
<dbReference type="Pfam" id="PF01297">
    <property type="entry name" value="ZnuA"/>
    <property type="match status" value="1"/>
</dbReference>
<dbReference type="Gene3D" id="3.40.50.1980">
    <property type="entry name" value="Nitrogenase molybdenum iron protein domain"/>
    <property type="match status" value="2"/>
</dbReference>
<dbReference type="GO" id="GO:0030001">
    <property type="term" value="P:metal ion transport"/>
    <property type="evidence" value="ECO:0007669"/>
    <property type="project" value="InterPro"/>
</dbReference>
<keyword evidence="2" id="KW-0813">Transport</keyword>
<evidence type="ECO:0000256" key="1">
    <source>
        <dbReference type="ARBA" id="ARBA00011028"/>
    </source>
</evidence>
<evidence type="ECO:0000313" key="4">
    <source>
        <dbReference type="EMBL" id="TKJ40319.1"/>
    </source>
</evidence>
<sequence length="310" mass="34440">MTARSTITLLLSLFVFLTGCQKTKNQATSDKLHVVCSFLPVYVIAKNIVKDVPDVELTLLLPPEAGCPHNYALTPPDALSLEKADILILNGLGMEQFLEDTPFTKRPDLHIINATQKITDLIEEDCDHPAHQDHERHLNPHGWVSPAVNVRMVQWIGSRLGEIDPENGNLYAKNSENYIAKLGTLMDDFKVALADLGEIRIVTYHNAFAYFARDLNLEIVTVIEPDPGTEPSAREVVELIAQIKAAKPIAIFSEPQYSNRLVKLLSEETGVPHFELDPASSGDSDPESFIRVMKENLETLKEAIEIASSH</sequence>
<organism evidence="4 5">
    <name type="scientific">candidate division LCP-89 bacterium B3_LCP</name>
    <dbReference type="NCBI Taxonomy" id="2012998"/>
    <lineage>
        <taxon>Bacteria</taxon>
        <taxon>Pseudomonadati</taxon>
        <taxon>Bacteria division LCP-89</taxon>
    </lineage>
</organism>
<proteinExistence type="inferred from homology"/>
<dbReference type="GO" id="GO:0046872">
    <property type="term" value="F:metal ion binding"/>
    <property type="evidence" value="ECO:0007669"/>
    <property type="project" value="InterPro"/>
</dbReference>
<dbReference type="PANTHER" id="PTHR42953">
    <property type="entry name" value="HIGH-AFFINITY ZINC UPTAKE SYSTEM PROTEIN ZNUA-RELATED"/>
    <property type="match status" value="1"/>
</dbReference>
<reference evidence="4 5" key="1">
    <citation type="submission" date="2017-06" db="EMBL/GenBank/DDBJ databases">
        <title>Novel microbial phyla capable of carbon fixation and sulfur reduction in deep-sea sediments.</title>
        <authorList>
            <person name="Huang J."/>
            <person name="Baker B."/>
            <person name="Wang Y."/>
        </authorList>
    </citation>
    <scope>NUCLEOTIDE SEQUENCE [LARGE SCALE GENOMIC DNA]</scope>
    <source>
        <strain evidence="4">B3_LCP</strain>
    </source>
</reference>
<dbReference type="EMBL" id="NJBN01000005">
    <property type="protein sequence ID" value="TKJ40319.1"/>
    <property type="molecule type" value="Genomic_DNA"/>
</dbReference>
<comment type="similarity">
    <text evidence="1">Belongs to the bacterial solute-binding protein 9 family.</text>
</comment>